<reference evidence="13 14" key="1">
    <citation type="submission" date="2016-08" db="EMBL/GenBank/DDBJ databases">
        <title>Genomes of anaerobic fungi encode conserved fungal cellulosomes for biomass hydrolysis.</title>
        <authorList>
            <consortium name="DOE Joint Genome Institute"/>
            <person name="Haitjema C.H."/>
            <person name="Gilmore S.P."/>
            <person name="Henske J.K."/>
            <person name="Solomon K.V."/>
            <person name="De Groot R."/>
            <person name="Kuo A."/>
            <person name="Mondo S.J."/>
            <person name="Salamov A.A."/>
            <person name="Labutti K."/>
            <person name="Zhao Z."/>
            <person name="Chiniquy J."/>
            <person name="Barry K."/>
            <person name="Brewer H.M."/>
            <person name="Purvine S.O."/>
            <person name="Wright A.T."/>
            <person name="Boxma B."/>
            <person name="Van Alen T."/>
            <person name="Hackstein J.H."/>
            <person name="Baker S.E."/>
            <person name="Grigoriev I.V."/>
            <person name="O'Malley M.A."/>
        </authorList>
    </citation>
    <scope>NUCLEOTIDE SEQUENCE [LARGE SCALE GENOMIC DNA]</scope>
    <source>
        <strain evidence="14">finn</strain>
    </source>
</reference>
<keyword evidence="7 10" id="KW-0119">Carbohydrate metabolism</keyword>
<comment type="similarity">
    <text evidence="2 10 11">Belongs to the glycosyl hydrolase 9 (cellulase E) family.</text>
</comment>
<dbReference type="Gene3D" id="3.90.1220.10">
    <property type="entry name" value="Cellulose docking domain, dockering"/>
    <property type="match status" value="3"/>
</dbReference>
<feature type="active site" evidence="10">
    <location>
        <position position="446"/>
    </location>
</feature>
<dbReference type="Pfam" id="PF02013">
    <property type="entry name" value="CBM_10"/>
    <property type="match status" value="3"/>
</dbReference>
<dbReference type="InterPro" id="IPR033126">
    <property type="entry name" value="Glyco_hydro_9_Asp/Glu_AS"/>
</dbReference>
<evidence type="ECO:0000259" key="12">
    <source>
        <dbReference type="PROSITE" id="PS51763"/>
    </source>
</evidence>
<keyword evidence="9 10" id="KW-0624">Polysaccharide degradation</keyword>
<evidence type="ECO:0000256" key="10">
    <source>
        <dbReference type="PROSITE-ProRule" id="PRU10060"/>
    </source>
</evidence>
<feature type="domain" description="CBM10" evidence="12">
    <location>
        <begin position="654"/>
        <end position="691"/>
    </location>
</feature>
<dbReference type="PROSITE" id="PS00698">
    <property type="entry name" value="GH9_3"/>
    <property type="match status" value="1"/>
</dbReference>
<dbReference type="GO" id="GO:0030245">
    <property type="term" value="P:cellulose catabolic process"/>
    <property type="evidence" value="ECO:0007669"/>
    <property type="project" value="UniProtKB-KW"/>
</dbReference>
<feature type="domain" description="CBM10" evidence="12">
    <location>
        <begin position="698"/>
        <end position="734"/>
    </location>
</feature>
<feature type="chain" id="PRO_5011826191" description="Endoglucanase" evidence="11">
    <location>
        <begin position="24"/>
        <end position="784"/>
    </location>
</feature>
<sequence length="784" mass="86217">MKFQKIVSAIAALVAPMAVVAKSQDYARHIELSLLFYEAQRSGKLPENNRVYWRHDSLLDAGADNGVDLTGGYYDAGDNVKFNFPGAAALTLLAWSGIDYADGYKEAGQWDYILDAVRWGADYFVKCHTGKNELYVQVGKGATDHGFWYPPEYVQYDHPSYKITAAAPGSEVAGDTASFLAAASILFKDIDSSYSSNLLKHAIEIYDFADSYRGEYIKAVPDAQGFYSNWSGYNDELAFGALWLYRATGESKYMDKFSKIADASYGEQDTKAYGTCTGPISWDDKRPGAYILAAIITGDEKRMKQASWYCDNVLTQPKTPGGLWYDANLSKWASNRYASNAAAMVAMYANYLPSSDSKRSKYVDFVKKQTDYILGDNPAKINYVVGAEANSPKAVHHRGASGTYDSQDTNAKPTDYNIFTLWGALAGGPGPDDEYTDSRKNYEMNEVALDYNAAFQMNLAFLVKEGFNKPDPDSVKIHDRSFPKKADTPDVKVEVTEKTIEISTGSNMMCSSWCIEFTTDYKIEAVHDCIMHQSGPDYIICNRRESNFLDGKGTPQIIKYQGSNGQDPLTINESVVMCDGWHAPQSSHKPVYRPENGRRYKVTGSGGVGNTTPLFEQSECWPAFLCGGSNTTPKTTIKKTTTTTKKSEPTSSSSCFAKSMGYACCSVGTEVVYTDNDGQWGIENGQWCGIGGGQQQQQQEEKCGDYACCSGCESVYVDNDGKWGVENGNWCLIKESKCGGSSAVTCTGMNSGYQCCDTCNVVYTDNDGKWGIMNGEWCGIKSSC</sequence>
<organism evidence="13 14">
    <name type="scientific">Piromyces finnis</name>
    <dbReference type="NCBI Taxonomy" id="1754191"/>
    <lineage>
        <taxon>Eukaryota</taxon>
        <taxon>Fungi</taxon>
        <taxon>Fungi incertae sedis</taxon>
        <taxon>Chytridiomycota</taxon>
        <taxon>Chytridiomycota incertae sedis</taxon>
        <taxon>Neocallimastigomycetes</taxon>
        <taxon>Neocallimastigales</taxon>
        <taxon>Neocallimastigaceae</taxon>
        <taxon>Piromyces</taxon>
    </lineage>
</organism>
<evidence type="ECO:0000256" key="1">
    <source>
        <dbReference type="ARBA" id="ARBA00000966"/>
    </source>
</evidence>
<dbReference type="InterPro" id="IPR002883">
    <property type="entry name" value="CBM10/Dockerin_dom"/>
</dbReference>
<keyword evidence="14" id="KW-1185">Reference proteome</keyword>
<dbReference type="InterPro" id="IPR012341">
    <property type="entry name" value="6hp_glycosidase-like_sf"/>
</dbReference>
<dbReference type="PROSITE" id="PS51763">
    <property type="entry name" value="CBM10"/>
    <property type="match status" value="3"/>
</dbReference>
<evidence type="ECO:0000256" key="4">
    <source>
        <dbReference type="ARBA" id="ARBA00022737"/>
    </source>
</evidence>
<evidence type="ECO:0000256" key="3">
    <source>
        <dbReference type="ARBA" id="ARBA00022729"/>
    </source>
</evidence>
<evidence type="ECO:0000256" key="8">
    <source>
        <dbReference type="ARBA" id="ARBA00023295"/>
    </source>
</evidence>
<evidence type="ECO:0000313" key="14">
    <source>
        <dbReference type="Proteomes" id="UP000193719"/>
    </source>
</evidence>
<keyword evidence="3 11" id="KW-0732">Signal</keyword>
<keyword evidence="6 11" id="KW-0136">Cellulose degradation</keyword>
<dbReference type="InterPro" id="IPR009034">
    <property type="entry name" value="Dockerin_dom_fun_sf"/>
</dbReference>
<name>A0A1Y1VJ66_9FUNG</name>
<comment type="catalytic activity">
    <reaction evidence="1 11">
        <text>Endohydrolysis of (1-&gt;4)-beta-D-glucosidic linkages in cellulose, lichenin and cereal beta-D-glucans.</text>
        <dbReference type="EC" id="3.2.1.4"/>
    </reaction>
</comment>
<dbReference type="STRING" id="1754191.A0A1Y1VJ66"/>
<dbReference type="SUPFAM" id="SSF48208">
    <property type="entry name" value="Six-hairpin glycosidases"/>
    <property type="match status" value="1"/>
</dbReference>
<protein>
    <recommendedName>
        <fullName evidence="11">Endoglucanase</fullName>
        <ecNumber evidence="11">3.2.1.4</ecNumber>
    </recommendedName>
</protein>
<evidence type="ECO:0000256" key="6">
    <source>
        <dbReference type="ARBA" id="ARBA00023001"/>
    </source>
</evidence>
<feature type="domain" description="CBM10" evidence="12">
    <location>
        <begin position="745"/>
        <end position="781"/>
    </location>
</feature>
<keyword evidence="5 10" id="KW-0378">Hydrolase</keyword>
<evidence type="ECO:0000256" key="2">
    <source>
        <dbReference type="ARBA" id="ARBA00007072"/>
    </source>
</evidence>
<dbReference type="AlphaFoldDB" id="A0A1Y1VJ66"/>
<evidence type="ECO:0000256" key="9">
    <source>
        <dbReference type="ARBA" id="ARBA00023326"/>
    </source>
</evidence>
<keyword evidence="8 10" id="KW-0326">Glycosidase</keyword>
<dbReference type="OrthoDB" id="10257085at2759"/>
<gene>
    <name evidence="13" type="ORF">BCR36DRAFT_580333</name>
</gene>
<feature type="active site" evidence="10">
    <location>
        <position position="437"/>
    </location>
</feature>
<dbReference type="InterPro" id="IPR008928">
    <property type="entry name" value="6-hairpin_glycosidase_sf"/>
</dbReference>
<comment type="caution">
    <text evidence="13">The sequence shown here is derived from an EMBL/GenBank/DDBJ whole genome shotgun (WGS) entry which is preliminary data.</text>
</comment>
<dbReference type="Proteomes" id="UP000193719">
    <property type="component" value="Unassembled WGS sequence"/>
</dbReference>
<dbReference type="Pfam" id="PF00759">
    <property type="entry name" value="Glyco_hydro_9"/>
    <property type="match status" value="1"/>
</dbReference>
<dbReference type="SUPFAM" id="SSF64571">
    <property type="entry name" value="Cellulose docking domain, dockering"/>
    <property type="match status" value="3"/>
</dbReference>
<reference evidence="13 14" key="2">
    <citation type="submission" date="2016-08" db="EMBL/GenBank/DDBJ databases">
        <title>Pervasive Adenine N6-methylation of Active Genes in Fungi.</title>
        <authorList>
            <consortium name="DOE Joint Genome Institute"/>
            <person name="Mondo S.J."/>
            <person name="Dannebaum R.O."/>
            <person name="Kuo R.C."/>
            <person name="Labutti K."/>
            <person name="Haridas S."/>
            <person name="Kuo A."/>
            <person name="Salamov A."/>
            <person name="Ahrendt S.R."/>
            <person name="Lipzen A."/>
            <person name="Sullivan W."/>
            <person name="Andreopoulos W.B."/>
            <person name="Clum A."/>
            <person name="Lindquist E."/>
            <person name="Daum C."/>
            <person name="Ramamoorthy G.K."/>
            <person name="Gryganskyi A."/>
            <person name="Culley D."/>
            <person name="Magnuson J.K."/>
            <person name="James T.Y."/>
            <person name="O'Malley M.A."/>
            <person name="Stajich J.E."/>
            <person name="Spatafora J.W."/>
            <person name="Visel A."/>
            <person name="Grigoriev I.V."/>
        </authorList>
    </citation>
    <scope>NUCLEOTIDE SEQUENCE [LARGE SCALE GENOMIC DNA]</scope>
    <source>
        <strain evidence="14">finn</strain>
    </source>
</reference>
<proteinExistence type="inferred from homology"/>
<keyword evidence="4" id="KW-0677">Repeat</keyword>
<evidence type="ECO:0000256" key="11">
    <source>
        <dbReference type="RuleBase" id="RU361166"/>
    </source>
</evidence>
<dbReference type="EC" id="3.2.1.4" evidence="11"/>
<evidence type="ECO:0000256" key="7">
    <source>
        <dbReference type="ARBA" id="ARBA00023277"/>
    </source>
</evidence>
<accession>A0A1Y1VJ66</accession>
<dbReference type="GO" id="GO:0008810">
    <property type="term" value="F:cellulase activity"/>
    <property type="evidence" value="ECO:0007669"/>
    <property type="project" value="UniProtKB-EC"/>
</dbReference>
<dbReference type="Gene3D" id="1.50.10.10">
    <property type="match status" value="1"/>
</dbReference>
<feature type="signal peptide" evidence="11">
    <location>
        <begin position="1"/>
        <end position="23"/>
    </location>
</feature>
<dbReference type="EMBL" id="MCFH01000005">
    <property type="protein sequence ID" value="ORX57760.1"/>
    <property type="molecule type" value="Genomic_DNA"/>
</dbReference>
<evidence type="ECO:0000256" key="5">
    <source>
        <dbReference type="ARBA" id="ARBA00022801"/>
    </source>
</evidence>
<dbReference type="InterPro" id="IPR001701">
    <property type="entry name" value="Glyco_hydro_9"/>
</dbReference>
<evidence type="ECO:0000313" key="13">
    <source>
        <dbReference type="EMBL" id="ORX57760.1"/>
    </source>
</evidence>
<dbReference type="PANTHER" id="PTHR22298">
    <property type="entry name" value="ENDO-1,4-BETA-GLUCANASE"/>
    <property type="match status" value="1"/>
</dbReference>